<sequence length="669" mass="75733">MKHADDQHYDEDSLHSHRLSETDRLLQIHEECLKTSAFSSIDEHPSAESSKKFASYYVVSTMHFASQMTLVDDQHYDEDSLHSHRLSGTDRLLQIHEECLKTSASSSIDEHPSAESSKQFASYYVVSTMHFASQMTLVDDQHYDEDSLHSHRLSGTDRLLQIHEECLKTSASSSIDEHPSAESSKQFASYYVVSTMHFASQMTLVDDQHYDEDSLHSHRLSGTDRLLQIHEECLKTSASSSIDEHPSAESSKQFASYYVVSTMHFASQMTLVDDQHYDEDSLHSHRLSGTDRLLQIHEECLKTSASSSIDEHPSAESSKQFASYYVVSTMHFASQMTLVDDQHYDEDSLHSHRLSGTDRLLQIHEECLKTSASSSIDEHPSAESSKQFASYYVVSTMHFASQMTLVDDQHYDEDSLHSHRLSGTDRLLQIHEECLKTSASSSIDEHPSAESSKQFASYYVVSTMHFASQMTLVDDQHYDEDSLHSHRLSGTDRLLQIHEECLKTSASSSIDEHPSAESSKQFASYYVVSTMHFASQMTLVDDQHYDEDSLHSHRLSGTDRLLQIHEECLKTSASSSIDEHPSAESSKQFASYYVVSTMHFASQMTLVDDQHYDEDSLHSHRLSGTDRLLQIHEECLKTSASSSIDEHPSAESSKQFSSYYVVSTMHFAS</sequence>
<protein>
    <submittedName>
        <fullName evidence="1">Uncharacterized protein</fullName>
    </submittedName>
</protein>
<accession>A0A075A0B0</accession>
<name>A0A075A0B0_OPIVI</name>
<evidence type="ECO:0000313" key="1">
    <source>
        <dbReference type="EMBL" id="KER31662.1"/>
    </source>
</evidence>
<dbReference type="CTD" id="20316355"/>
<reference evidence="1 2" key="1">
    <citation type="submission" date="2013-11" db="EMBL/GenBank/DDBJ databases">
        <title>Opisthorchis viverrini - life in the bile duct.</title>
        <authorList>
            <person name="Young N.D."/>
            <person name="Nagarajan N."/>
            <person name="Lin S.J."/>
            <person name="Korhonen P.K."/>
            <person name="Jex A.R."/>
            <person name="Hall R.S."/>
            <person name="Safavi-Hemami H."/>
            <person name="Kaewkong W."/>
            <person name="Bertrand D."/>
            <person name="Gao S."/>
            <person name="Seet Q."/>
            <person name="Wongkham S."/>
            <person name="Teh B.T."/>
            <person name="Wongkham C."/>
            <person name="Intapan P.M."/>
            <person name="Maleewong W."/>
            <person name="Yang X."/>
            <person name="Hu M."/>
            <person name="Wang Z."/>
            <person name="Hofmann A."/>
            <person name="Sternberg P.W."/>
            <person name="Tan P."/>
            <person name="Wang J."/>
            <person name="Gasser R.B."/>
        </authorList>
    </citation>
    <scope>NUCLEOTIDE SEQUENCE [LARGE SCALE GENOMIC DNA]</scope>
</reference>
<gene>
    <name evidence="1" type="ORF">T265_02167</name>
</gene>
<evidence type="ECO:0000313" key="2">
    <source>
        <dbReference type="Proteomes" id="UP000054324"/>
    </source>
</evidence>
<dbReference type="EMBL" id="KL596643">
    <property type="protein sequence ID" value="KER31662.1"/>
    <property type="molecule type" value="Genomic_DNA"/>
</dbReference>
<proteinExistence type="predicted"/>
<dbReference type="RefSeq" id="XP_009164605.1">
    <property type="nucleotide sequence ID" value="XM_009166341.1"/>
</dbReference>
<dbReference type="KEGG" id="ovi:T265_02167"/>
<keyword evidence="2" id="KW-1185">Reference proteome</keyword>
<dbReference type="GeneID" id="20316355"/>
<dbReference type="Proteomes" id="UP000054324">
    <property type="component" value="Unassembled WGS sequence"/>
</dbReference>
<organism evidence="1 2">
    <name type="scientific">Opisthorchis viverrini</name>
    <name type="common">Southeast Asian liver fluke</name>
    <dbReference type="NCBI Taxonomy" id="6198"/>
    <lineage>
        <taxon>Eukaryota</taxon>
        <taxon>Metazoa</taxon>
        <taxon>Spiralia</taxon>
        <taxon>Lophotrochozoa</taxon>
        <taxon>Platyhelminthes</taxon>
        <taxon>Trematoda</taxon>
        <taxon>Digenea</taxon>
        <taxon>Opisthorchiida</taxon>
        <taxon>Opisthorchiata</taxon>
        <taxon>Opisthorchiidae</taxon>
        <taxon>Opisthorchis</taxon>
    </lineage>
</organism>
<dbReference type="AlphaFoldDB" id="A0A075A0B0"/>